<feature type="compositionally biased region" description="Low complexity" evidence="1">
    <location>
        <begin position="44"/>
        <end position="56"/>
    </location>
</feature>
<dbReference type="KEGG" id="vgo:GJW-30_1_00942"/>
<evidence type="ECO:0000313" key="3">
    <source>
        <dbReference type="EMBL" id="BAT58417.1"/>
    </source>
</evidence>
<evidence type="ECO:0000256" key="1">
    <source>
        <dbReference type="SAM" id="MobiDB-lite"/>
    </source>
</evidence>
<dbReference type="RefSeq" id="WP_096352296.1">
    <property type="nucleotide sequence ID" value="NZ_AP014946.1"/>
</dbReference>
<keyword evidence="2" id="KW-0732">Signal</keyword>
<feature type="compositionally biased region" description="Low complexity" evidence="1">
    <location>
        <begin position="19"/>
        <end position="37"/>
    </location>
</feature>
<evidence type="ECO:0000313" key="4">
    <source>
        <dbReference type="Proteomes" id="UP000236884"/>
    </source>
</evidence>
<dbReference type="Proteomes" id="UP000236884">
    <property type="component" value="Chromosome"/>
</dbReference>
<reference evidence="3 4" key="1">
    <citation type="submission" date="2015-08" db="EMBL/GenBank/DDBJ databases">
        <title>Investigation of the bacterial diversity of lava forest soil.</title>
        <authorList>
            <person name="Lee J.S."/>
        </authorList>
    </citation>
    <scope>NUCLEOTIDE SEQUENCE [LARGE SCALE GENOMIC DNA]</scope>
    <source>
        <strain evidence="3 4">GJW-30</strain>
    </source>
</reference>
<dbReference type="OrthoDB" id="7999951at2"/>
<feature type="region of interest" description="Disordered" evidence="1">
    <location>
        <begin position="19"/>
        <end position="73"/>
    </location>
</feature>
<feature type="region of interest" description="Disordered" evidence="1">
    <location>
        <begin position="160"/>
        <end position="198"/>
    </location>
</feature>
<feature type="signal peptide" evidence="2">
    <location>
        <begin position="1"/>
        <end position="20"/>
    </location>
</feature>
<proteinExistence type="predicted"/>
<organism evidence="3 4">
    <name type="scientific">Variibacter gotjawalensis</name>
    <dbReference type="NCBI Taxonomy" id="1333996"/>
    <lineage>
        <taxon>Bacteria</taxon>
        <taxon>Pseudomonadati</taxon>
        <taxon>Pseudomonadota</taxon>
        <taxon>Alphaproteobacteria</taxon>
        <taxon>Hyphomicrobiales</taxon>
        <taxon>Nitrobacteraceae</taxon>
        <taxon>Variibacter</taxon>
    </lineage>
</organism>
<feature type="chain" id="PRO_5006615647" evidence="2">
    <location>
        <begin position="21"/>
        <end position="198"/>
    </location>
</feature>
<feature type="compositionally biased region" description="Low complexity" evidence="1">
    <location>
        <begin position="177"/>
        <end position="198"/>
    </location>
</feature>
<keyword evidence="4" id="KW-1185">Reference proteome</keyword>
<accession>A0A0S3PR23</accession>
<feature type="compositionally biased region" description="Pro residues" evidence="1">
    <location>
        <begin position="57"/>
        <end position="70"/>
    </location>
</feature>
<name>A0A0S3PR23_9BRAD</name>
<dbReference type="EMBL" id="AP014946">
    <property type="protein sequence ID" value="BAT58417.1"/>
    <property type="molecule type" value="Genomic_DNA"/>
</dbReference>
<evidence type="ECO:0000256" key="2">
    <source>
        <dbReference type="SAM" id="SignalP"/>
    </source>
</evidence>
<gene>
    <name evidence="3" type="ORF">GJW-30_1_00942</name>
</gene>
<protein>
    <submittedName>
        <fullName evidence="3">Uncharacterized protein</fullName>
    </submittedName>
</protein>
<dbReference type="AlphaFoldDB" id="A0A0S3PR23"/>
<sequence length="198" mass="21351">MRLLITAAAIATMLAVPAYAQQQQPQRPQTSPSGQPRQAPPPQQQQAPQGQPRGQQAPPPQAQQQPPAPQPGMFACRTEQEICYVGIALPGNQVTVLYTNNEQSEGIDTKPQAVAGPAGPLDMSQHVGRVIMLVGQYNAQTGISGAEIVDVAGPLLSFSIKSQLSGGGDEEEEEPEQPQQQQRQPQQQQRAPQQQQRR</sequence>